<comment type="caution">
    <text evidence="1">The sequence shown here is derived from an EMBL/GenBank/DDBJ whole genome shotgun (WGS) entry which is preliminary data.</text>
</comment>
<organism evidence="1 2">
    <name type="scientific">Vibrio splendidus</name>
    <dbReference type="NCBI Taxonomy" id="29497"/>
    <lineage>
        <taxon>Bacteria</taxon>
        <taxon>Pseudomonadati</taxon>
        <taxon>Pseudomonadota</taxon>
        <taxon>Gammaproteobacteria</taxon>
        <taxon>Vibrionales</taxon>
        <taxon>Vibrionaceae</taxon>
        <taxon>Vibrio</taxon>
    </lineage>
</organism>
<dbReference type="SUPFAM" id="SSF56024">
    <property type="entry name" value="Phospholipase D/nuclease"/>
    <property type="match status" value="1"/>
</dbReference>
<reference evidence="1" key="1">
    <citation type="submission" date="2023-07" db="EMBL/GenBank/DDBJ databases">
        <title>Genome content predicts the carbon catabolic preferences of heterotrophic bacteria.</title>
        <authorList>
            <person name="Gralka M."/>
        </authorList>
    </citation>
    <scope>NUCLEOTIDE SEQUENCE</scope>
    <source>
        <strain evidence="1">6E02</strain>
    </source>
</reference>
<accession>A0AB35MXB3</accession>
<dbReference type="RefSeq" id="WP_102495788.1">
    <property type="nucleotide sequence ID" value="NZ_CAWNUI010000043.1"/>
</dbReference>
<name>A0AB35MXB3_VIBSP</name>
<gene>
    <name evidence="1" type="ORF">Q8W42_11840</name>
</gene>
<protein>
    <submittedName>
        <fullName evidence="1">Phosphatidylserine/phosphatidylglycerophosphate/ cardiolipin synthase family protein</fullName>
    </submittedName>
</protein>
<dbReference type="EMBL" id="JAUYVL010000005">
    <property type="protein sequence ID" value="MDP2501399.1"/>
    <property type="molecule type" value="Genomic_DNA"/>
</dbReference>
<proteinExistence type="predicted"/>
<evidence type="ECO:0000313" key="1">
    <source>
        <dbReference type="EMBL" id="MDP2501399.1"/>
    </source>
</evidence>
<dbReference type="Proteomes" id="UP001177935">
    <property type="component" value="Unassembled WGS sequence"/>
</dbReference>
<sequence length="222" mass="25558">MFNKVAPQISSVQKVTKPEKEILWPAQQGFGNLRNGDLTKFPEMEAIISRKHAEKINPLQTFWATFSSAQERLWIIDPYFFNPEKNKGSRQDRIKFVIDQLHETLDAYDIKIITKSHNTITNKNVDDDILRQFKEHVLLLNGFRVKGQEKCNIDIKFNLTTNFDHIHDRFAIIDDELWHFGATVGGFHSQVSAASRGWDASEHGAIEFFNLVWSAEGTVGKK</sequence>
<evidence type="ECO:0000313" key="2">
    <source>
        <dbReference type="Proteomes" id="UP001177935"/>
    </source>
</evidence>
<dbReference type="AlphaFoldDB" id="A0AB35MXB3"/>